<proteinExistence type="predicted"/>
<dbReference type="Pfam" id="PF01972">
    <property type="entry name" value="SDH_protease"/>
    <property type="match status" value="1"/>
</dbReference>
<protein>
    <recommendedName>
        <fullName evidence="2">Serine dehydrogenase proteinase</fullName>
    </recommendedName>
</protein>
<dbReference type="Gene3D" id="3.90.226.10">
    <property type="entry name" value="2-enoyl-CoA Hydratase, Chain A, domain 1"/>
    <property type="match status" value="1"/>
</dbReference>
<evidence type="ECO:0008006" key="2">
    <source>
        <dbReference type="Google" id="ProtNLM"/>
    </source>
</evidence>
<dbReference type="InterPro" id="IPR002825">
    <property type="entry name" value="Pept_S49_ser-pept_pro"/>
</dbReference>
<sequence>ERKKILDKIERLRGRPLIAYVTNLRHNLNVQMNPDVIPQITKQLLSIPKETKDLDFLIVSHGGDPLVSWRIVSLLREQFTKVSALIPYCAYSAATLLVLGADEILMHPFSNLGPVDPQLSRRKRLPHKEGQQSEYETIHFSTGDIRHYLEFVRQDVGLTDQEQLQKSFEQLANEIGTIPIGVAKRASNFALMMGERILSLHMKDESKTKIIVEALNKSFFHHGYPLHRSEVSQMGLPVKHPPEDLQNLMWELWLDYEKEMECNSPFDPLSIVLKDPNAAPLLSPVSQVQIPANLPPNLMQQATKQILQQ</sequence>
<evidence type="ECO:0000313" key="1">
    <source>
        <dbReference type="EMBL" id="GAG84058.1"/>
    </source>
</evidence>
<reference evidence="1" key="1">
    <citation type="journal article" date="2014" name="Front. Microbiol.">
        <title>High frequency of phylogenetically diverse reductive dehalogenase-homologous genes in deep subseafloor sedimentary metagenomes.</title>
        <authorList>
            <person name="Kawai M."/>
            <person name="Futagami T."/>
            <person name="Toyoda A."/>
            <person name="Takaki Y."/>
            <person name="Nishi S."/>
            <person name="Hori S."/>
            <person name="Arai W."/>
            <person name="Tsubouchi T."/>
            <person name="Morono Y."/>
            <person name="Uchiyama I."/>
            <person name="Ito T."/>
            <person name="Fujiyama A."/>
            <person name="Inagaki F."/>
            <person name="Takami H."/>
        </authorList>
    </citation>
    <scope>NUCLEOTIDE SEQUENCE</scope>
    <source>
        <strain evidence="1">Expedition CK06-06</strain>
    </source>
</reference>
<dbReference type="GO" id="GO:0016020">
    <property type="term" value="C:membrane"/>
    <property type="evidence" value="ECO:0007669"/>
    <property type="project" value="InterPro"/>
</dbReference>
<organism evidence="1">
    <name type="scientific">marine sediment metagenome</name>
    <dbReference type="NCBI Taxonomy" id="412755"/>
    <lineage>
        <taxon>unclassified sequences</taxon>
        <taxon>metagenomes</taxon>
        <taxon>ecological metagenomes</taxon>
    </lineage>
</organism>
<dbReference type="AlphaFoldDB" id="X1BIZ0"/>
<feature type="non-terminal residue" evidence="1">
    <location>
        <position position="309"/>
    </location>
</feature>
<dbReference type="SUPFAM" id="SSF52096">
    <property type="entry name" value="ClpP/crotonase"/>
    <property type="match status" value="1"/>
</dbReference>
<dbReference type="EMBL" id="BART01015407">
    <property type="protein sequence ID" value="GAG84058.1"/>
    <property type="molecule type" value="Genomic_DNA"/>
</dbReference>
<dbReference type="InterPro" id="IPR029045">
    <property type="entry name" value="ClpP/crotonase-like_dom_sf"/>
</dbReference>
<comment type="caution">
    <text evidence="1">The sequence shown here is derived from an EMBL/GenBank/DDBJ whole genome shotgun (WGS) entry which is preliminary data.</text>
</comment>
<accession>X1BIZ0</accession>
<feature type="non-terminal residue" evidence="1">
    <location>
        <position position="1"/>
    </location>
</feature>
<dbReference type="PANTHER" id="PTHR35984:SF1">
    <property type="entry name" value="PERIPLASMIC SERINE PROTEASE"/>
    <property type="match status" value="1"/>
</dbReference>
<name>X1BIZ0_9ZZZZ</name>
<gene>
    <name evidence="1" type="ORF">S01H4_29922</name>
</gene>
<dbReference type="PANTHER" id="PTHR35984">
    <property type="entry name" value="PERIPLASMIC SERINE PROTEASE"/>
    <property type="match status" value="1"/>
</dbReference>